<evidence type="ECO:0000313" key="3">
    <source>
        <dbReference type="EMBL" id="OCF37502.1"/>
    </source>
</evidence>
<organism evidence="3 4">
    <name type="scientific">Kwoniella heveanensis BCC8398</name>
    <dbReference type="NCBI Taxonomy" id="1296120"/>
    <lineage>
        <taxon>Eukaryota</taxon>
        <taxon>Fungi</taxon>
        <taxon>Dikarya</taxon>
        <taxon>Basidiomycota</taxon>
        <taxon>Agaricomycotina</taxon>
        <taxon>Tremellomycetes</taxon>
        <taxon>Tremellales</taxon>
        <taxon>Cryptococcaceae</taxon>
        <taxon>Kwoniella</taxon>
    </lineage>
</organism>
<dbReference type="EMBL" id="KV700122">
    <property type="protein sequence ID" value="OCF37502.1"/>
    <property type="molecule type" value="Genomic_DNA"/>
</dbReference>
<accession>A0A1B9H2L0</accession>
<gene>
    <name evidence="3" type="ORF">I316_00627</name>
</gene>
<feature type="compositionally biased region" description="Low complexity" evidence="1">
    <location>
        <begin position="104"/>
        <end position="119"/>
    </location>
</feature>
<name>A0A1B9H2L0_9TREE</name>
<feature type="transmembrane region" description="Helical" evidence="2">
    <location>
        <begin position="14"/>
        <end position="33"/>
    </location>
</feature>
<keyword evidence="2" id="KW-1133">Transmembrane helix</keyword>
<keyword evidence="4" id="KW-1185">Reference proteome</keyword>
<feature type="region of interest" description="Disordered" evidence="1">
    <location>
        <begin position="98"/>
        <end position="127"/>
    </location>
</feature>
<feature type="transmembrane region" description="Helical" evidence="2">
    <location>
        <begin position="75"/>
        <end position="92"/>
    </location>
</feature>
<sequence>MITLSRLFRYVVEISPILLFMSIFFAFTAVVWIDPAKAVILGAGLFMLAFVHEQIEDLTLSSLTPEQRRWLGGPVTEFWLFAVLSLLCGLYNEFRDDEDKSSDPAAQQQTGTPAQQPATPVNPQIRTSNRRFKRVAKMRKAFTEWGLAFFIGFSANGLTARRSADDGTCGDYTQVKSPGKTGKAH</sequence>
<feature type="region of interest" description="Disordered" evidence="1">
    <location>
        <begin position="162"/>
        <end position="185"/>
    </location>
</feature>
<feature type="transmembrane region" description="Helical" evidence="2">
    <location>
        <begin position="38"/>
        <end position="55"/>
    </location>
</feature>
<evidence type="ECO:0000256" key="2">
    <source>
        <dbReference type="SAM" id="Phobius"/>
    </source>
</evidence>
<keyword evidence="2" id="KW-0472">Membrane</keyword>
<evidence type="ECO:0000256" key="1">
    <source>
        <dbReference type="SAM" id="MobiDB-lite"/>
    </source>
</evidence>
<proteinExistence type="predicted"/>
<protein>
    <submittedName>
        <fullName evidence="3">Uncharacterized protein</fullName>
    </submittedName>
</protein>
<keyword evidence="2" id="KW-0812">Transmembrane</keyword>
<dbReference type="AlphaFoldDB" id="A0A1B9H2L0"/>
<reference evidence="4" key="2">
    <citation type="submission" date="2013-12" db="EMBL/GenBank/DDBJ databases">
        <title>Evolution of pathogenesis and genome organization in the Tremellales.</title>
        <authorList>
            <person name="Cuomo C."/>
            <person name="Litvintseva A."/>
            <person name="Heitman J."/>
            <person name="Chen Y."/>
            <person name="Sun S."/>
            <person name="Springer D."/>
            <person name="Dromer F."/>
            <person name="Young S."/>
            <person name="Zeng Q."/>
            <person name="Chapman S."/>
            <person name="Gujja S."/>
            <person name="Saif S."/>
            <person name="Birren B."/>
        </authorList>
    </citation>
    <scope>NUCLEOTIDE SEQUENCE [LARGE SCALE GENOMIC DNA]</scope>
    <source>
        <strain evidence="4">BCC8398</strain>
    </source>
</reference>
<evidence type="ECO:0000313" key="4">
    <source>
        <dbReference type="Proteomes" id="UP000092666"/>
    </source>
</evidence>
<dbReference type="Proteomes" id="UP000092666">
    <property type="component" value="Unassembled WGS sequence"/>
</dbReference>
<reference evidence="3 4" key="1">
    <citation type="submission" date="2013-07" db="EMBL/GenBank/DDBJ databases">
        <title>The Genome Sequence of Cryptococcus heveanensis BCC8398.</title>
        <authorList>
            <consortium name="The Broad Institute Genome Sequencing Platform"/>
            <person name="Cuomo C."/>
            <person name="Litvintseva A."/>
            <person name="Chen Y."/>
            <person name="Heitman J."/>
            <person name="Sun S."/>
            <person name="Springer D."/>
            <person name="Dromer F."/>
            <person name="Young S.K."/>
            <person name="Zeng Q."/>
            <person name="Gargeya S."/>
            <person name="Fitzgerald M."/>
            <person name="Abouelleil A."/>
            <person name="Alvarado L."/>
            <person name="Berlin A.M."/>
            <person name="Chapman S.B."/>
            <person name="Dewar J."/>
            <person name="Goldberg J."/>
            <person name="Griggs A."/>
            <person name="Gujja S."/>
            <person name="Hansen M."/>
            <person name="Howarth C."/>
            <person name="Imamovic A."/>
            <person name="Larimer J."/>
            <person name="McCowan C."/>
            <person name="Murphy C."/>
            <person name="Pearson M."/>
            <person name="Priest M."/>
            <person name="Roberts A."/>
            <person name="Saif S."/>
            <person name="Shea T."/>
            <person name="Sykes S."/>
            <person name="Wortman J."/>
            <person name="Nusbaum C."/>
            <person name="Birren B."/>
        </authorList>
    </citation>
    <scope>NUCLEOTIDE SEQUENCE [LARGE SCALE GENOMIC DNA]</scope>
    <source>
        <strain evidence="3 4">BCC8398</strain>
    </source>
</reference>